<dbReference type="GO" id="GO:0008168">
    <property type="term" value="F:methyltransferase activity"/>
    <property type="evidence" value="ECO:0007669"/>
    <property type="project" value="UniProtKB-KW"/>
</dbReference>
<dbReference type="AlphaFoldDB" id="A0A3B6VV70"/>
<name>A0A3B6VV70_BRAPL</name>
<proteinExistence type="predicted"/>
<evidence type="ECO:0000313" key="2">
    <source>
        <dbReference type="Proteomes" id="UP000010793"/>
    </source>
</evidence>
<dbReference type="Proteomes" id="UP000010793">
    <property type="component" value="Chromosome"/>
</dbReference>
<protein>
    <submittedName>
        <fullName evidence="1">Putative phosphatase and methylase</fullName>
    </submittedName>
</protein>
<evidence type="ECO:0000313" key="1">
    <source>
        <dbReference type="EMBL" id="AGA65487.1"/>
    </source>
</evidence>
<dbReference type="KEGG" id="bpip:BPP43_00635"/>
<accession>A0A3B6VV70</accession>
<reference evidence="1 2" key="1">
    <citation type="journal article" date="2013" name="Genome Announc.">
        <title>Complete Genome Sequence of the Porcine Strain Brachyspira pilosicoli P43/6/78(T.).</title>
        <authorList>
            <person name="Lin C."/>
            <person name="den Bakker H.C."/>
            <person name="Suzuki H."/>
            <person name="Lefebure T."/>
            <person name="Ponnala L."/>
            <person name="Sun Q."/>
            <person name="Stanhope M.J."/>
            <person name="Wiedmann M."/>
            <person name="Duhamel G.E."/>
        </authorList>
    </citation>
    <scope>NUCLEOTIDE SEQUENCE [LARGE SCALE GENOMIC DNA]</scope>
    <source>
        <strain evidence="1 2">P43/6/78</strain>
    </source>
</reference>
<keyword evidence="2" id="KW-1185">Reference proteome</keyword>
<gene>
    <name evidence="1" type="ORF">BPP43_00635</name>
</gene>
<dbReference type="EMBL" id="CP002873">
    <property type="protein sequence ID" value="AGA65487.1"/>
    <property type="molecule type" value="Genomic_DNA"/>
</dbReference>
<keyword evidence="1" id="KW-0808">Transferase</keyword>
<dbReference type="GO" id="GO:0032259">
    <property type="term" value="P:methylation"/>
    <property type="evidence" value="ECO:0007669"/>
    <property type="project" value="UniProtKB-KW"/>
</dbReference>
<organism evidence="1 2">
    <name type="scientific">Brachyspira pilosicoli P43/6/78</name>
    <dbReference type="NCBI Taxonomy" id="1042417"/>
    <lineage>
        <taxon>Bacteria</taxon>
        <taxon>Pseudomonadati</taxon>
        <taxon>Spirochaetota</taxon>
        <taxon>Spirochaetia</taxon>
        <taxon>Brachyspirales</taxon>
        <taxon>Brachyspiraceae</taxon>
        <taxon>Brachyspira</taxon>
    </lineage>
</organism>
<keyword evidence="1" id="KW-0489">Methyltransferase</keyword>
<sequence>MNKSLEDMSLEEMDNLWNEYKAIEKKNS</sequence>